<accession>A0A8J4SJP8</accession>
<dbReference type="GO" id="GO:0005096">
    <property type="term" value="F:GTPase activator activity"/>
    <property type="evidence" value="ECO:0007669"/>
    <property type="project" value="UniProtKB-KW"/>
</dbReference>
<sequence>MDTSADIQSMPPPDQSELNANLQKLRNIICTWVWLHLDSGYVQGMCDLLAPLLIILEDEALAFACFCSLMEWMLPNFPLSKSRKSSTRVSNPLTPDPLPVAESQSHRSSAPAVRPTLLALSRRYSETCSEPTTNVSSPQPTSIHTTDDLNEKEPQQEFTRHPFTTFVPSVTSPYGTSVVSQKMSHMDLRFANLKSLIEIFDPKLHKYLCKKSIDTHFYFCYRWLLLDFKRELKYDEVYSVWEIIWASRRIVCYDLGIFFAMAMLQYYRDIIIYYDMDLTEIIRFYNELTEQHDVRTLLELARSLVFQMQKLMIDR</sequence>
<keyword evidence="5" id="KW-1185">Reference proteome</keyword>
<dbReference type="Gene3D" id="1.10.8.270">
    <property type="entry name" value="putative rabgap domain of human tbc1 domain family member 14 like domains"/>
    <property type="match status" value="1"/>
</dbReference>
<dbReference type="InterPro" id="IPR035969">
    <property type="entry name" value="Rab-GAP_TBC_sf"/>
</dbReference>
<organism evidence="4 5">
    <name type="scientific">Paragonimus heterotremus</name>
    <dbReference type="NCBI Taxonomy" id="100268"/>
    <lineage>
        <taxon>Eukaryota</taxon>
        <taxon>Metazoa</taxon>
        <taxon>Spiralia</taxon>
        <taxon>Lophotrochozoa</taxon>
        <taxon>Platyhelminthes</taxon>
        <taxon>Trematoda</taxon>
        <taxon>Digenea</taxon>
        <taxon>Plagiorchiida</taxon>
        <taxon>Troglotremata</taxon>
        <taxon>Troglotrematidae</taxon>
        <taxon>Paragonimus</taxon>
    </lineage>
</organism>
<dbReference type="PROSITE" id="PS50086">
    <property type="entry name" value="TBC_RABGAP"/>
    <property type="match status" value="1"/>
</dbReference>
<dbReference type="AlphaFoldDB" id="A0A8J4SJP8"/>
<feature type="region of interest" description="Disordered" evidence="2">
    <location>
        <begin position="128"/>
        <end position="147"/>
    </location>
</feature>
<comment type="caution">
    <text evidence="4">The sequence shown here is derived from an EMBL/GenBank/DDBJ whole genome shotgun (WGS) entry which is preliminary data.</text>
</comment>
<dbReference type="InterPro" id="IPR000195">
    <property type="entry name" value="Rab-GAP-TBC_dom"/>
</dbReference>
<dbReference type="Proteomes" id="UP000748531">
    <property type="component" value="Unassembled WGS sequence"/>
</dbReference>
<proteinExistence type="predicted"/>
<dbReference type="PANTHER" id="PTHR22957">
    <property type="entry name" value="TBC1 DOMAIN FAMILY MEMBER GTPASE-ACTIVATING PROTEIN"/>
    <property type="match status" value="1"/>
</dbReference>
<dbReference type="SUPFAM" id="SSF47923">
    <property type="entry name" value="Ypt/Rab-GAP domain of gyp1p"/>
    <property type="match status" value="2"/>
</dbReference>
<evidence type="ECO:0000256" key="2">
    <source>
        <dbReference type="SAM" id="MobiDB-lite"/>
    </source>
</evidence>
<keyword evidence="1" id="KW-0343">GTPase activation</keyword>
<dbReference type="Pfam" id="PF00566">
    <property type="entry name" value="RabGAP-TBC"/>
    <property type="match status" value="2"/>
</dbReference>
<reference evidence="4" key="1">
    <citation type="submission" date="2019-05" db="EMBL/GenBank/DDBJ databases">
        <title>Annotation for the trematode Paragonimus heterotremus.</title>
        <authorList>
            <person name="Choi Y.-J."/>
        </authorList>
    </citation>
    <scope>NUCLEOTIDE SEQUENCE</scope>
    <source>
        <strain evidence="4">LC</strain>
    </source>
</reference>
<dbReference type="PANTHER" id="PTHR22957:SF502">
    <property type="entry name" value="SMALL G PROTEIN SIGNALING MODULATOR 2-RELATED"/>
    <property type="match status" value="1"/>
</dbReference>
<evidence type="ECO:0000313" key="4">
    <source>
        <dbReference type="EMBL" id="KAF5396270.1"/>
    </source>
</evidence>
<dbReference type="SMART" id="SM00164">
    <property type="entry name" value="TBC"/>
    <property type="match status" value="1"/>
</dbReference>
<protein>
    <recommendedName>
        <fullName evidence="3">Rab-GAP TBC domain-containing protein</fullName>
    </recommendedName>
</protein>
<evidence type="ECO:0000259" key="3">
    <source>
        <dbReference type="PROSITE" id="PS50086"/>
    </source>
</evidence>
<dbReference type="Gene3D" id="1.10.472.80">
    <property type="entry name" value="Ypt/Rab-GAP domain of gyp1p, domain 3"/>
    <property type="match status" value="1"/>
</dbReference>
<feature type="domain" description="Rab-GAP TBC" evidence="3">
    <location>
        <begin position="1"/>
        <end position="248"/>
    </location>
</feature>
<dbReference type="OrthoDB" id="10264062at2759"/>
<feature type="compositionally biased region" description="Polar residues" evidence="2">
    <location>
        <begin position="128"/>
        <end position="144"/>
    </location>
</feature>
<name>A0A8J4SJP8_9TREM</name>
<feature type="region of interest" description="Disordered" evidence="2">
    <location>
        <begin position="82"/>
        <end position="112"/>
    </location>
</feature>
<dbReference type="EMBL" id="LUCH01008634">
    <property type="protein sequence ID" value="KAF5396270.1"/>
    <property type="molecule type" value="Genomic_DNA"/>
</dbReference>
<gene>
    <name evidence="4" type="ORF">PHET_10843</name>
</gene>
<evidence type="ECO:0000313" key="5">
    <source>
        <dbReference type="Proteomes" id="UP000748531"/>
    </source>
</evidence>
<evidence type="ECO:0000256" key="1">
    <source>
        <dbReference type="ARBA" id="ARBA00022468"/>
    </source>
</evidence>